<dbReference type="GeneID" id="88769371"/>
<reference evidence="1 2" key="1">
    <citation type="journal article" date="2011" name="Front. Microbiol.">
        <title>Two Strains of Crocosphaera watsonii with Highly Conserved Genomes are Distinguished by Strain-Specific Features.</title>
        <authorList>
            <person name="Bench S.R."/>
            <person name="Ilikchyan I.N."/>
            <person name="Tripp H.J."/>
            <person name="Zehr J.P."/>
        </authorList>
    </citation>
    <scope>NUCLEOTIDE SEQUENCE [LARGE SCALE GENOMIC DNA]</scope>
    <source>
        <strain evidence="1 2">WH 0003</strain>
    </source>
</reference>
<dbReference type="PANTHER" id="PTHR14136:SF17">
    <property type="entry name" value="BTB_POZ DOMAIN-CONTAINING PROTEIN KCTD9"/>
    <property type="match status" value="1"/>
</dbReference>
<proteinExistence type="predicted"/>
<organism evidence="1 2">
    <name type="scientific">Crocosphaera watsonii WH 0003</name>
    <dbReference type="NCBI Taxonomy" id="423471"/>
    <lineage>
        <taxon>Bacteria</taxon>
        <taxon>Bacillati</taxon>
        <taxon>Cyanobacteriota</taxon>
        <taxon>Cyanophyceae</taxon>
        <taxon>Oscillatoriophycideae</taxon>
        <taxon>Chroococcales</taxon>
        <taxon>Aphanothecaceae</taxon>
        <taxon>Crocosphaera</taxon>
    </lineage>
</organism>
<name>G5JEC1_CROWT</name>
<dbReference type="PANTHER" id="PTHR14136">
    <property type="entry name" value="BTB_POZ DOMAIN-CONTAINING PROTEIN KCTD9"/>
    <property type="match status" value="1"/>
</dbReference>
<dbReference type="AlphaFoldDB" id="G5JEC1"/>
<dbReference type="Proteomes" id="UP000003477">
    <property type="component" value="Unassembled WGS sequence"/>
</dbReference>
<evidence type="ECO:0000313" key="1">
    <source>
        <dbReference type="EMBL" id="EHJ09461.1"/>
    </source>
</evidence>
<dbReference type="SUPFAM" id="SSF141571">
    <property type="entry name" value="Pentapeptide repeat-like"/>
    <property type="match status" value="1"/>
</dbReference>
<comment type="caution">
    <text evidence="1">The sequence shown here is derived from an EMBL/GenBank/DDBJ whole genome shotgun (WGS) entry which is preliminary data.</text>
</comment>
<sequence length="241" mass="27547">MSSYPPREDEVTKKFVHVQKIEQAIERDTNDFKELTEILGLDPKTDFAKGNLSEFELQNADLANADLNHSRLDQAYLQNADLSNTDLTGVNFSNCDLTDANLTGANLTNASFRNAILKGTKFDEKNIHVKNANFTHAQGLTSEIIEKLKLGGAYIDANEVISDAQLKVLVDTFCRQVRETNQWYEAWYKLLSVVDNLPKLTRNYQPSDRYSQNNFEKLLYHKLSKILRDEICQNFDSEETN</sequence>
<dbReference type="InterPro" id="IPR051082">
    <property type="entry name" value="Pentapeptide-BTB/POZ_domain"/>
</dbReference>
<dbReference type="Pfam" id="PF13599">
    <property type="entry name" value="Pentapeptide_4"/>
    <property type="match status" value="1"/>
</dbReference>
<dbReference type="PATRIC" id="fig|423471.3.peg.5379"/>
<dbReference type="Gene3D" id="2.160.20.80">
    <property type="entry name" value="E3 ubiquitin-protein ligase SopA"/>
    <property type="match status" value="1"/>
</dbReference>
<accession>G5JEC1</accession>
<protein>
    <submittedName>
        <fullName evidence="1">Pentapeptide repeat</fullName>
    </submittedName>
</protein>
<dbReference type="InterPro" id="IPR001646">
    <property type="entry name" value="5peptide_repeat"/>
</dbReference>
<gene>
    <name evidence="1" type="ORF">CWATWH0003_B108</name>
</gene>
<evidence type="ECO:0000313" key="2">
    <source>
        <dbReference type="Proteomes" id="UP000003477"/>
    </source>
</evidence>
<dbReference type="EMBL" id="AESD01000984">
    <property type="protein sequence ID" value="EHJ09461.1"/>
    <property type="molecule type" value="Genomic_DNA"/>
</dbReference>
<dbReference type="RefSeq" id="WP_007313488.1">
    <property type="nucleotide sequence ID" value="NZ_AESD01000984.1"/>
</dbReference>